<keyword evidence="1" id="KW-1133">Transmembrane helix</keyword>
<evidence type="ECO:0000313" key="2">
    <source>
        <dbReference type="EMBL" id="AQZ95852.1"/>
    </source>
</evidence>
<evidence type="ECO:0000256" key="1">
    <source>
        <dbReference type="SAM" id="Phobius"/>
    </source>
</evidence>
<dbReference type="RefSeq" id="WP_080050746.1">
    <property type="nucleotide sequence ID" value="NZ_CP020100.1"/>
</dbReference>
<accession>A0A1V0B7E1</accession>
<evidence type="ECO:0000313" key="3">
    <source>
        <dbReference type="Proteomes" id="UP000243488"/>
    </source>
</evidence>
<name>A0A1V0B7E1_9GAMM</name>
<sequence length="382" mass="41623">MTDLDFATRLRSGRGQWLLLSLLGVLLVFALLSWGLRSLSAQLADNQVFAVLVDDRQLLLDGKTLRAFNQQLEALSAEHASKLDQDMQTWIDLWLAQGFDRAEQAVPAYLDWYYSLPGSYTRLYLAVTGQLESGTSERLYRYLFEHSGAQQHFAEFDQALTQELSRRLAEQGTALRQRLVANFAEQQVVLGDKDKPVSVDIDRAINRAFGPGERDVQRWQISAQASAVAGVGSLGLLARRALLPRLASLPALQSARLILSGYAARLAPRLSAAISSGGAAAVATSPSGPGALATGAVVFMTAAGTIVVTDFAVLKAEEAMLRDDQEQALYAGLAEQQDLLRAKLKGQWRALLDQAAGHRDDALAAAYDSAELAPRFHIFGRR</sequence>
<dbReference type="EMBL" id="CP020100">
    <property type="protein sequence ID" value="AQZ95852.1"/>
    <property type="molecule type" value="Genomic_DNA"/>
</dbReference>
<proteinExistence type="predicted"/>
<reference evidence="2 3" key="1">
    <citation type="submission" date="2017-03" db="EMBL/GenBank/DDBJ databases">
        <title>Complete genome sequence of the novel DNRA strain Pseudomonas sp. S-6-2 isolated from Chinese polluted river sediment. Journal of Biotechnology.</title>
        <authorList>
            <person name="Li J."/>
            <person name="Xiang F."/>
            <person name="Wang L."/>
            <person name="Xi L."/>
            <person name="Liu J."/>
        </authorList>
    </citation>
    <scope>NUCLEOTIDE SEQUENCE [LARGE SCALE GENOMIC DNA]</scope>
    <source>
        <strain evidence="2 3">S-6-2</strain>
    </source>
</reference>
<gene>
    <name evidence="2" type="ORF">BVH74_14300</name>
</gene>
<dbReference type="STRING" id="1931241.BVH74_14300"/>
<keyword evidence="3" id="KW-1185">Reference proteome</keyword>
<organism evidence="2 3">
    <name type="scientific">Halopseudomonas phragmitis</name>
    <dbReference type="NCBI Taxonomy" id="1931241"/>
    <lineage>
        <taxon>Bacteria</taxon>
        <taxon>Pseudomonadati</taxon>
        <taxon>Pseudomonadota</taxon>
        <taxon>Gammaproteobacteria</taxon>
        <taxon>Pseudomonadales</taxon>
        <taxon>Pseudomonadaceae</taxon>
        <taxon>Halopseudomonas</taxon>
    </lineage>
</organism>
<dbReference type="KEGG" id="ppha:BVH74_14300"/>
<protein>
    <submittedName>
        <fullName evidence="2">Uncharacterized protein</fullName>
    </submittedName>
</protein>
<keyword evidence="1" id="KW-0812">Transmembrane</keyword>
<feature type="transmembrane region" description="Helical" evidence="1">
    <location>
        <begin position="17"/>
        <end position="36"/>
    </location>
</feature>
<keyword evidence="1" id="KW-0472">Membrane</keyword>
<dbReference type="Proteomes" id="UP000243488">
    <property type="component" value="Chromosome"/>
</dbReference>
<dbReference type="AlphaFoldDB" id="A0A1V0B7E1"/>